<dbReference type="Proteomes" id="UP000775213">
    <property type="component" value="Unassembled WGS sequence"/>
</dbReference>
<dbReference type="EMBL" id="JAGFBR010000008">
    <property type="protein sequence ID" value="KAH0463415.1"/>
    <property type="molecule type" value="Genomic_DNA"/>
</dbReference>
<feature type="domain" description="NB-ARC" evidence="1">
    <location>
        <begin position="3"/>
        <end position="97"/>
    </location>
</feature>
<dbReference type="AlphaFoldDB" id="A0AAV7H7C5"/>
<dbReference type="SUPFAM" id="SSF52540">
    <property type="entry name" value="P-loop containing nucleoside triphosphate hydrolases"/>
    <property type="match status" value="1"/>
</dbReference>
<evidence type="ECO:0000259" key="1">
    <source>
        <dbReference type="Pfam" id="PF00931"/>
    </source>
</evidence>
<keyword evidence="3" id="KW-1185">Reference proteome</keyword>
<gene>
    <name evidence="2" type="ORF">IEQ34_007997</name>
</gene>
<dbReference type="PANTHER" id="PTHR36766">
    <property type="entry name" value="PLANT BROAD-SPECTRUM MILDEW RESISTANCE PROTEIN RPW8"/>
    <property type="match status" value="1"/>
</dbReference>
<organism evidence="2 3">
    <name type="scientific">Dendrobium chrysotoxum</name>
    <name type="common">Orchid</name>
    <dbReference type="NCBI Taxonomy" id="161865"/>
    <lineage>
        <taxon>Eukaryota</taxon>
        <taxon>Viridiplantae</taxon>
        <taxon>Streptophyta</taxon>
        <taxon>Embryophyta</taxon>
        <taxon>Tracheophyta</taxon>
        <taxon>Spermatophyta</taxon>
        <taxon>Magnoliopsida</taxon>
        <taxon>Liliopsida</taxon>
        <taxon>Asparagales</taxon>
        <taxon>Orchidaceae</taxon>
        <taxon>Epidendroideae</taxon>
        <taxon>Malaxideae</taxon>
        <taxon>Dendrobiinae</taxon>
        <taxon>Dendrobium</taxon>
    </lineage>
</organism>
<dbReference type="InterPro" id="IPR027417">
    <property type="entry name" value="P-loop_NTPase"/>
</dbReference>
<dbReference type="PANTHER" id="PTHR36766:SF30">
    <property type="entry name" value="TIR-NBS TYPE DISEASE RESISTANCE PROTEIN-RELATED"/>
    <property type="match status" value="1"/>
</dbReference>
<evidence type="ECO:0000313" key="2">
    <source>
        <dbReference type="EMBL" id="KAH0463415.1"/>
    </source>
</evidence>
<dbReference type="InterPro" id="IPR002182">
    <property type="entry name" value="NB-ARC"/>
</dbReference>
<dbReference type="GO" id="GO:0043531">
    <property type="term" value="F:ADP binding"/>
    <property type="evidence" value="ECO:0007669"/>
    <property type="project" value="InterPro"/>
</dbReference>
<evidence type="ECO:0000313" key="3">
    <source>
        <dbReference type="Proteomes" id="UP000775213"/>
    </source>
</evidence>
<sequence length="125" mass="14390">MTKELDLKMWVCVSDNFIEKQVITEMLKSLDKKRPDLDSLDALQDRLRIAVRSKKFLLILDDIWEEENRDISKREDMLTPVACGKFGNRILVTTRMDLLTPMTPIMHKGTKSANKATCALAQHIT</sequence>
<dbReference type="Gene3D" id="3.40.50.300">
    <property type="entry name" value="P-loop containing nucleotide triphosphate hydrolases"/>
    <property type="match status" value="1"/>
</dbReference>
<comment type="caution">
    <text evidence="2">The sequence shown here is derived from an EMBL/GenBank/DDBJ whole genome shotgun (WGS) entry which is preliminary data.</text>
</comment>
<proteinExistence type="predicted"/>
<protein>
    <recommendedName>
        <fullName evidence="1">NB-ARC domain-containing protein</fullName>
    </recommendedName>
</protein>
<reference evidence="2 3" key="1">
    <citation type="journal article" date="2021" name="Hortic Res">
        <title>Chromosome-scale assembly of the Dendrobium chrysotoxum genome enhances the understanding of orchid evolution.</title>
        <authorList>
            <person name="Zhang Y."/>
            <person name="Zhang G.Q."/>
            <person name="Zhang D."/>
            <person name="Liu X.D."/>
            <person name="Xu X.Y."/>
            <person name="Sun W.H."/>
            <person name="Yu X."/>
            <person name="Zhu X."/>
            <person name="Wang Z.W."/>
            <person name="Zhao X."/>
            <person name="Zhong W.Y."/>
            <person name="Chen H."/>
            <person name="Yin W.L."/>
            <person name="Huang T."/>
            <person name="Niu S.C."/>
            <person name="Liu Z.J."/>
        </authorList>
    </citation>
    <scope>NUCLEOTIDE SEQUENCE [LARGE SCALE GENOMIC DNA]</scope>
    <source>
        <strain evidence="2">Lindl</strain>
    </source>
</reference>
<name>A0AAV7H7C5_DENCH</name>
<dbReference type="Pfam" id="PF00931">
    <property type="entry name" value="NB-ARC"/>
    <property type="match status" value="1"/>
</dbReference>
<accession>A0AAV7H7C5</accession>